<evidence type="ECO:0000313" key="3">
    <source>
        <dbReference type="EMBL" id="EKR63572.1"/>
    </source>
</evidence>
<reference evidence="3 4" key="1">
    <citation type="submission" date="2012-10" db="EMBL/GenBank/DDBJ databases">
        <authorList>
            <person name="Harkins D.M."/>
            <person name="Durkin A.S."/>
            <person name="Brinkac L.M."/>
            <person name="Haft D.H."/>
            <person name="Selengut J.D."/>
            <person name="Sanka R."/>
            <person name="DePew J."/>
            <person name="Purushe J."/>
            <person name="Whelen A.C."/>
            <person name="Vinetz J.M."/>
            <person name="Sutton G.G."/>
            <person name="Nierman W.C."/>
            <person name="Fouts D.E."/>
        </authorList>
    </citation>
    <scope>NUCLEOTIDE SEQUENCE [LARGE SCALE GENOMIC DNA]</scope>
    <source>
        <strain evidence="3 4">2006001853</strain>
    </source>
</reference>
<protein>
    <recommendedName>
        <fullName evidence="2">Activator of Hsp90 ATPase homologue 1/2-like C-terminal domain-containing protein</fullName>
    </recommendedName>
</protein>
<name>A0A828YXM1_9LEPT</name>
<dbReference type="InterPro" id="IPR013538">
    <property type="entry name" value="ASHA1/2-like_C"/>
</dbReference>
<proteinExistence type="inferred from homology"/>
<dbReference type="Proteomes" id="UP000001338">
    <property type="component" value="Unassembled WGS sequence"/>
</dbReference>
<evidence type="ECO:0000259" key="2">
    <source>
        <dbReference type="Pfam" id="PF08327"/>
    </source>
</evidence>
<sequence>MTSQIYPLQDPKLDLVLERIIDVPRELVWAAWTTPEHIKQWFTPSPWKTVDCEIDLRPGGIFRTIMQSPEGQDFPNMGCYLEVIPNEKLSWTDALQPGFRPSPDPTHPFGFFTAVITLEPHGTGTKYRATAIHGNEINRKKHEEMGFHKGWGIALDQLVALIKKMQH</sequence>
<dbReference type="EMBL" id="AFLV02000058">
    <property type="protein sequence ID" value="EKR63572.1"/>
    <property type="molecule type" value="Genomic_DNA"/>
</dbReference>
<dbReference type="SUPFAM" id="SSF55961">
    <property type="entry name" value="Bet v1-like"/>
    <property type="match status" value="1"/>
</dbReference>
<evidence type="ECO:0000313" key="4">
    <source>
        <dbReference type="Proteomes" id="UP000001338"/>
    </source>
</evidence>
<dbReference type="InterPro" id="IPR023393">
    <property type="entry name" value="START-like_dom_sf"/>
</dbReference>
<comment type="caution">
    <text evidence="3">The sequence shown here is derived from an EMBL/GenBank/DDBJ whole genome shotgun (WGS) entry which is preliminary data.</text>
</comment>
<dbReference type="Gene3D" id="3.30.530.20">
    <property type="match status" value="1"/>
</dbReference>
<dbReference type="Pfam" id="PF08327">
    <property type="entry name" value="AHSA1"/>
    <property type="match status" value="1"/>
</dbReference>
<comment type="similarity">
    <text evidence="1">Belongs to the AHA1 family.</text>
</comment>
<dbReference type="RefSeq" id="WP_002619995.1">
    <property type="nucleotide sequence ID" value="NZ_AFLV02000058.1"/>
</dbReference>
<dbReference type="GeneID" id="61113605"/>
<gene>
    <name evidence="3" type="ORF">LEP1GSC036_4164</name>
</gene>
<organism evidence="3 4">
    <name type="scientific">Leptospira weilii str. 2006001853</name>
    <dbReference type="NCBI Taxonomy" id="1001589"/>
    <lineage>
        <taxon>Bacteria</taxon>
        <taxon>Pseudomonadati</taxon>
        <taxon>Spirochaetota</taxon>
        <taxon>Spirochaetia</taxon>
        <taxon>Leptospirales</taxon>
        <taxon>Leptospiraceae</taxon>
        <taxon>Leptospira</taxon>
    </lineage>
</organism>
<dbReference type="AlphaFoldDB" id="A0A828YXM1"/>
<evidence type="ECO:0000256" key="1">
    <source>
        <dbReference type="ARBA" id="ARBA00006817"/>
    </source>
</evidence>
<feature type="domain" description="Activator of Hsp90 ATPase homologue 1/2-like C-terminal" evidence="2">
    <location>
        <begin position="22"/>
        <end position="162"/>
    </location>
</feature>
<dbReference type="CDD" id="cd08896">
    <property type="entry name" value="SRPBCC_CalC_Aha1-like_3"/>
    <property type="match status" value="1"/>
</dbReference>
<accession>A0A828YXM1</accession>